<evidence type="ECO:0000313" key="4">
    <source>
        <dbReference type="Proteomes" id="UP001500979"/>
    </source>
</evidence>
<dbReference type="InterPro" id="IPR027381">
    <property type="entry name" value="LytR/CpsA/Psr_C"/>
</dbReference>
<feature type="compositionally biased region" description="Pro residues" evidence="1">
    <location>
        <begin position="58"/>
        <end position="69"/>
    </location>
</feature>
<organism evidence="3 4">
    <name type="scientific">Saccharopolyspora taberi</name>
    <dbReference type="NCBI Taxonomy" id="60895"/>
    <lineage>
        <taxon>Bacteria</taxon>
        <taxon>Bacillati</taxon>
        <taxon>Actinomycetota</taxon>
        <taxon>Actinomycetes</taxon>
        <taxon>Pseudonocardiales</taxon>
        <taxon>Pseudonocardiaceae</taxon>
        <taxon>Saccharopolyspora</taxon>
    </lineage>
</organism>
<sequence>MTSGEPASGPSKARLAGFGLIGVGVLAAVLGVTTAVSGEPGDTAQPAPPASSAVAEPPGEPRPEVPPQVPSSTAVQPPAAQPPAPQPTSQQPPAPTVVVPPRETGSEQGSPRIVVRVYNNSTIAGLAHRASEDFRRAGYDVPEVGNYSAGRIYTTTIYFRPGTEEEAQAREVAALFGARLEPRFQGIEGASPGVIAIVTNDYKGPAGK</sequence>
<feature type="compositionally biased region" description="Pro residues" evidence="1">
    <location>
        <begin position="79"/>
        <end position="95"/>
    </location>
</feature>
<feature type="region of interest" description="Disordered" evidence="1">
    <location>
        <begin position="36"/>
        <end position="111"/>
    </location>
</feature>
<evidence type="ECO:0000313" key="3">
    <source>
        <dbReference type="EMBL" id="GAA2818140.1"/>
    </source>
</evidence>
<name>A0ABN3VLX4_9PSEU</name>
<feature type="domain" description="LytR/CpsA/Psr regulator C-terminal" evidence="2">
    <location>
        <begin position="113"/>
        <end position="202"/>
    </location>
</feature>
<reference evidence="3 4" key="1">
    <citation type="journal article" date="2019" name="Int. J. Syst. Evol. Microbiol.">
        <title>The Global Catalogue of Microorganisms (GCM) 10K type strain sequencing project: providing services to taxonomists for standard genome sequencing and annotation.</title>
        <authorList>
            <consortium name="The Broad Institute Genomics Platform"/>
            <consortium name="The Broad Institute Genome Sequencing Center for Infectious Disease"/>
            <person name="Wu L."/>
            <person name="Ma J."/>
        </authorList>
    </citation>
    <scope>NUCLEOTIDE SEQUENCE [LARGE SCALE GENOMIC DNA]</scope>
    <source>
        <strain evidence="3 4">JCM 9383</strain>
    </source>
</reference>
<proteinExistence type="predicted"/>
<dbReference type="Proteomes" id="UP001500979">
    <property type="component" value="Unassembled WGS sequence"/>
</dbReference>
<protein>
    <recommendedName>
        <fullName evidence="2">LytR/CpsA/Psr regulator C-terminal domain-containing protein</fullName>
    </recommendedName>
</protein>
<dbReference type="Pfam" id="PF13399">
    <property type="entry name" value="LytR_C"/>
    <property type="match status" value="1"/>
</dbReference>
<accession>A0ABN3VLX4</accession>
<keyword evidence="4" id="KW-1185">Reference proteome</keyword>
<comment type="caution">
    <text evidence="3">The sequence shown here is derived from an EMBL/GenBank/DDBJ whole genome shotgun (WGS) entry which is preliminary data.</text>
</comment>
<dbReference type="EMBL" id="BAAAUX010000033">
    <property type="protein sequence ID" value="GAA2818140.1"/>
    <property type="molecule type" value="Genomic_DNA"/>
</dbReference>
<evidence type="ECO:0000256" key="1">
    <source>
        <dbReference type="SAM" id="MobiDB-lite"/>
    </source>
</evidence>
<evidence type="ECO:0000259" key="2">
    <source>
        <dbReference type="Pfam" id="PF13399"/>
    </source>
</evidence>
<gene>
    <name evidence="3" type="ORF">GCM10010470_61870</name>
</gene>
<dbReference type="Gene3D" id="3.30.70.2390">
    <property type="match status" value="1"/>
</dbReference>
<dbReference type="RefSeq" id="WP_344685802.1">
    <property type="nucleotide sequence ID" value="NZ_BAAAUX010000033.1"/>
</dbReference>